<comment type="caution">
    <text evidence="2">The sequence shown here is derived from an EMBL/GenBank/DDBJ whole genome shotgun (WGS) entry which is preliminary data.</text>
</comment>
<proteinExistence type="predicted"/>
<evidence type="ECO:0000313" key="3">
    <source>
        <dbReference type="Proteomes" id="UP001202180"/>
    </source>
</evidence>
<feature type="region of interest" description="Disordered" evidence="1">
    <location>
        <begin position="87"/>
        <end position="106"/>
    </location>
</feature>
<organism evidence="2 3">
    <name type="scientific">Spirosoma liriopis</name>
    <dbReference type="NCBI Taxonomy" id="2937440"/>
    <lineage>
        <taxon>Bacteria</taxon>
        <taxon>Pseudomonadati</taxon>
        <taxon>Bacteroidota</taxon>
        <taxon>Cytophagia</taxon>
        <taxon>Cytophagales</taxon>
        <taxon>Cytophagaceae</taxon>
        <taxon>Spirosoma</taxon>
    </lineage>
</organism>
<name>A0ABT0HUX9_9BACT</name>
<dbReference type="EMBL" id="JALPRF010000013">
    <property type="protein sequence ID" value="MCK8495954.1"/>
    <property type="molecule type" value="Genomic_DNA"/>
</dbReference>
<accession>A0ABT0HUX9</accession>
<reference evidence="2 3" key="1">
    <citation type="submission" date="2022-04" db="EMBL/GenBank/DDBJ databases">
        <title>Spirosoma sp. strain RP8 genome sequencing and assembly.</title>
        <authorList>
            <person name="Jung Y."/>
        </authorList>
    </citation>
    <scope>NUCLEOTIDE SEQUENCE [LARGE SCALE GENOMIC DNA]</scope>
    <source>
        <strain evidence="2 3">RP8</strain>
    </source>
</reference>
<keyword evidence="3" id="KW-1185">Reference proteome</keyword>
<protein>
    <submittedName>
        <fullName evidence="2">Uncharacterized protein</fullName>
    </submittedName>
</protein>
<sequence length="106" mass="11962">MNRYSVLYLLEKQYHAFYCSTQSEAMSALALLSDEDGHTPLGIYDAKTELFDWEPTRQNQYAQASIEEQGKLGNQIIQIAQGLRQQDEMGQTQTSPIPQLVHAKAA</sequence>
<feature type="compositionally biased region" description="Polar residues" evidence="1">
    <location>
        <begin position="88"/>
        <end position="97"/>
    </location>
</feature>
<dbReference type="Proteomes" id="UP001202180">
    <property type="component" value="Unassembled WGS sequence"/>
</dbReference>
<gene>
    <name evidence="2" type="ORF">M0L20_29075</name>
</gene>
<evidence type="ECO:0000313" key="2">
    <source>
        <dbReference type="EMBL" id="MCK8495954.1"/>
    </source>
</evidence>
<evidence type="ECO:0000256" key="1">
    <source>
        <dbReference type="SAM" id="MobiDB-lite"/>
    </source>
</evidence>